<proteinExistence type="inferred from homology"/>
<dbReference type="PANTHER" id="PTHR12534">
    <property type="entry name" value="30S RIBOSOMAL PROTEIN S2 PROKARYOTIC AND ORGANELLAR"/>
    <property type="match status" value="1"/>
</dbReference>
<dbReference type="InterPro" id="IPR001865">
    <property type="entry name" value="Ribosomal_uS2"/>
</dbReference>
<dbReference type="CDD" id="cd01425">
    <property type="entry name" value="RPS2"/>
    <property type="match status" value="1"/>
</dbReference>
<dbReference type="Gene3D" id="1.10.720.30">
    <property type="entry name" value="SAP domain"/>
    <property type="match status" value="1"/>
</dbReference>
<dbReference type="NCBIfam" id="TIGR01011">
    <property type="entry name" value="rpsB_bact"/>
    <property type="match status" value="1"/>
</dbReference>
<dbReference type="Gene3D" id="3.40.50.10490">
    <property type="entry name" value="Glucose-6-phosphate isomerase like protein, domain 1"/>
    <property type="match status" value="1"/>
</dbReference>
<evidence type="ECO:0000256" key="2">
    <source>
        <dbReference type="ARBA" id="ARBA00022980"/>
    </source>
</evidence>
<dbReference type="InterPro" id="IPR036361">
    <property type="entry name" value="SAP_dom_sf"/>
</dbReference>
<reference evidence="8" key="1">
    <citation type="submission" date="2021-01" db="EMBL/GenBank/DDBJ databases">
        <title>Draft genome sequence of Acholeplasmataceae bacterium strain Mahy22.</title>
        <authorList>
            <person name="Watanabe M."/>
            <person name="Kojima H."/>
            <person name="Fukui M."/>
        </authorList>
    </citation>
    <scope>NUCLEOTIDE SEQUENCE</scope>
    <source>
        <strain evidence="8">Mahy22</strain>
    </source>
</reference>
<dbReference type="InterPro" id="IPR011112">
    <property type="entry name" value="Rho-like_N"/>
</dbReference>
<dbReference type="PRINTS" id="PR00395">
    <property type="entry name" value="RIBOSOMALS2"/>
</dbReference>
<dbReference type="FunFam" id="1.10.287.610:FF:000001">
    <property type="entry name" value="30S ribosomal protein S2"/>
    <property type="match status" value="1"/>
</dbReference>
<feature type="region of interest" description="Disordered" evidence="6">
    <location>
        <begin position="232"/>
        <end position="279"/>
    </location>
</feature>
<evidence type="ECO:0000313" key="9">
    <source>
        <dbReference type="Proteomes" id="UP000620133"/>
    </source>
</evidence>
<evidence type="ECO:0000256" key="6">
    <source>
        <dbReference type="SAM" id="MobiDB-lite"/>
    </source>
</evidence>
<keyword evidence="9" id="KW-1185">Reference proteome</keyword>
<dbReference type="Pfam" id="PF07498">
    <property type="entry name" value="Rho_N"/>
    <property type="match status" value="1"/>
</dbReference>
<dbReference type="GO" id="GO:0006412">
    <property type="term" value="P:translation"/>
    <property type="evidence" value="ECO:0007669"/>
    <property type="project" value="UniProtKB-UniRule"/>
</dbReference>
<dbReference type="Proteomes" id="UP000620133">
    <property type="component" value="Chromosome"/>
</dbReference>
<feature type="compositionally biased region" description="Basic and acidic residues" evidence="6">
    <location>
        <begin position="256"/>
        <end position="279"/>
    </location>
</feature>
<keyword evidence="2 5" id="KW-0689">Ribosomal protein</keyword>
<dbReference type="AlphaFoldDB" id="A0A7U9TJR0"/>
<dbReference type="PROSITE" id="PS00962">
    <property type="entry name" value="RIBOSOMAL_S2_1"/>
    <property type="match status" value="1"/>
</dbReference>
<dbReference type="EMBL" id="AP024412">
    <property type="protein sequence ID" value="BCR36528.1"/>
    <property type="molecule type" value="Genomic_DNA"/>
</dbReference>
<evidence type="ECO:0000256" key="1">
    <source>
        <dbReference type="ARBA" id="ARBA00006242"/>
    </source>
</evidence>
<feature type="domain" description="Rho termination factor-like N-terminal" evidence="7">
    <location>
        <begin position="339"/>
        <end position="368"/>
    </location>
</feature>
<dbReference type="InterPro" id="IPR005706">
    <property type="entry name" value="Ribosomal_uS2_bac/mit/plastid"/>
</dbReference>
<dbReference type="GO" id="GO:0022627">
    <property type="term" value="C:cytosolic small ribosomal subunit"/>
    <property type="evidence" value="ECO:0007669"/>
    <property type="project" value="TreeGrafter"/>
</dbReference>
<dbReference type="InterPro" id="IPR018130">
    <property type="entry name" value="Ribosomal_uS2_CS"/>
</dbReference>
<dbReference type="GO" id="GO:0003735">
    <property type="term" value="F:structural constituent of ribosome"/>
    <property type="evidence" value="ECO:0007669"/>
    <property type="project" value="InterPro"/>
</dbReference>
<sequence>MAVVSMKQLLESGVHFGHATRRWNPKMAPYIFTSRNGIYIIDLKRTAVEIEIAYKAMFDIVADGGKVLFIGTKKQAQESVKEEAIRTGQFYVDQRWLGGTLTNFKTIRRRIKRLHELYKMEEDGVFDKLHKKEVLTLKNERTKLEKFLGGIKEMKKVPEAIFIVDPRKERNAILEARKLGIKVFGIVDTNCDPDDVDYIIPANDDAIRAVKLIAWVMGNAIVEAQGGAVEKFEEETVQEASRRDRDDSPRQGSRKPRPEYKPRPRQDAKPAYKPAVKPEVKPEVVADAKPEVKAEVKPVAKPEVKPVKEVKAEAVKPVKEVKTEAVKAEPVKEDNNESLESMTVAQLRSLCKDRGISGYSTLKKAELIDVLK</sequence>
<name>A0A7U9TJR0_9MOLU</name>
<evidence type="ECO:0000256" key="4">
    <source>
        <dbReference type="ARBA" id="ARBA00035256"/>
    </source>
</evidence>
<dbReference type="KEGG" id="manr:MPAN_014210"/>
<evidence type="ECO:0000256" key="5">
    <source>
        <dbReference type="HAMAP-Rule" id="MF_00291"/>
    </source>
</evidence>
<evidence type="ECO:0000313" key="8">
    <source>
        <dbReference type="EMBL" id="BCR36528.1"/>
    </source>
</evidence>
<accession>A0A7U9TJR0</accession>
<dbReference type="InterPro" id="IPR023591">
    <property type="entry name" value="Ribosomal_uS2_flav_dom_sf"/>
</dbReference>
<dbReference type="HAMAP" id="MF_00291_B">
    <property type="entry name" value="Ribosomal_uS2_B"/>
    <property type="match status" value="1"/>
</dbReference>
<evidence type="ECO:0000259" key="7">
    <source>
        <dbReference type="Pfam" id="PF07498"/>
    </source>
</evidence>
<dbReference type="SUPFAM" id="SSF52313">
    <property type="entry name" value="Ribosomal protein S2"/>
    <property type="match status" value="1"/>
</dbReference>
<keyword evidence="3 5" id="KW-0687">Ribonucleoprotein</keyword>
<dbReference type="Gene3D" id="1.10.287.610">
    <property type="entry name" value="Helix hairpin bin"/>
    <property type="match status" value="1"/>
</dbReference>
<dbReference type="Pfam" id="PF00318">
    <property type="entry name" value="Ribosomal_S2"/>
    <property type="match status" value="1"/>
</dbReference>
<feature type="compositionally biased region" description="Basic and acidic residues" evidence="6">
    <location>
        <begin position="240"/>
        <end position="249"/>
    </location>
</feature>
<dbReference type="GO" id="GO:0006353">
    <property type="term" value="P:DNA-templated transcription termination"/>
    <property type="evidence" value="ECO:0007669"/>
    <property type="project" value="InterPro"/>
</dbReference>
<comment type="similarity">
    <text evidence="1 5">Belongs to the universal ribosomal protein uS2 family.</text>
</comment>
<organism evidence="8 9">
    <name type="scientific">Mariniplasma anaerobium</name>
    <dbReference type="NCBI Taxonomy" id="2735436"/>
    <lineage>
        <taxon>Bacteria</taxon>
        <taxon>Bacillati</taxon>
        <taxon>Mycoplasmatota</taxon>
        <taxon>Mollicutes</taxon>
        <taxon>Acholeplasmatales</taxon>
        <taxon>Acholeplasmataceae</taxon>
        <taxon>Mariniplasma</taxon>
    </lineage>
</organism>
<dbReference type="PANTHER" id="PTHR12534:SF0">
    <property type="entry name" value="SMALL RIBOSOMAL SUBUNIT PROTEIN US2M"/>
    <property type="match status" value="1"/>
</dbReference>
<evidence type="ECO:0000256" key="3">
    <source>
        <dbReference type="ARBA" id="ARBA00023274"/>
    </source>
</evidence>
<gene>
    <name evidence="5" type="primary">rpsB</name>
    <name evidence="8" type="ORF">MPAN_014210</name>
</gene>
<protein>
    <recommendedName>
        <fullName evidence="4 5">Small ribosomal subunit protein uS2</fullName>
    </recommendedName>
</protein>